<proteinExistence type="inferred from homology"/>
<dbReference type="GO" id="GO:0031267">
    <property type="term" value="F:small GTPase binding"/>
    <property type="evidence" value="ECO:0007669"/>
    <property type="project" value="InterPro"/>
</dbReference>
<gene>
    <name evidence="4" type="ORF">KP79_PYT10419</name>
</gene>
<dbReference type="GO" id="GO:0006405">
    <property type="term" value="P:RNA export from nucleus"/>
    <property type="evidence" value="ECO:0007669"/>
    <property type="project" value="TreeGrafter"/>
</dbReference>
<dbReference type="Gene3D" id="1.25.10.10">
    <property type="entry name" value="Leucine-rich Repeat Variant"/>
    <property type="match status" value="1"/>
</dbReference>
<evidence type="ECO:0000259" key="3">
    <source>
        <dbReference type="SMART" id="SM00913"/>
    </source>
</evidence>
<evidence type="ECO:0000256" key="2">
    <source>
        <dbReference type="SAM" id="MobiDB-lite"/>
    </source>
</evidence>
<reference evidence="4 5" key="1">
    <citation type="journal article" date="2017" name="Nat. Ecol. Evol.">
        <title>Scallop genome provides insights into evolution of bilaterian karyotype and development.</title>
        <authorList>
            <person name="Wang S."/>
            <person name="Zhang J."/>
            <person name="Jiao W."/>
            <person name="Li J."/>
            <person name="Xun X."/>
            <person name="Sun Y."/>
            <person name="Guo X."/>
            <person name="Huan P."/>
            <person name="Dong B."/>
            <person name="Zhang L."/>
            <person name="Hu X."/>
            <person name="Sun X."/>
            <person name="Wang J."/>
            <person name="Zhao C."/>
            <person name="Wang Y."/>
            <person name="Wang D."/>
            <person name="Huang X."/>
            <person name="Wang R."/>
            <person name="Lv J."/>
            <person name="Li Y."/>
            <person name="Zhang Z."/>
            <person name="Liu B."/>
            <person name="Lu W."/>
            <person name="Hui Y."/>
            <person name="Liang J."/>
            <person name="Zhou Z."/>
            <person name="Hou R."/>
            <person name="Li X."/>
            <person name="Liu Y."/>
            <person name="Li H."/>
            <person name="Ning X."/>
            <person name="Lin Y."/>
            <person name="Zhao L."/>
            <person name="Xing Q."/>
            <person name="Dou J."/>
            <person name="Li Y."/>
            <person name="Mao J."/>
            <person name="Guo H."/>
            <person name="Dou H."/>
            <person name="Li T."/>
            <person name="Mu C."/>
            <person name="Jiang W."/>
            <person name="Fu Q."/>
            <person name="Fu X."/>
            <person name="Miao Y."/>
            <person name="Liu J."/>
            <person name="Yu Q."/>
            <person name="Li R."/>
            <person name="Liao H."/>
            <person name="Li X."/>
            <person name="Kong Y."/>
            <person name="Jiang Z."/>
            <person name="Chourrout D."/>
            <person name="Li R."/>
            <person name="Bao Z."/>
        </authorList>
    </citation>
    <scope>NUCLEOTIDE SEQUENCE [LARGE SCALE GENOMIC DNA]</scope>
    <source>
        <strain evidence="4 5">PY_sf001</strain>
    </source>
</reference>
<dbReference type="InterPro" id="IPR013598">
    <property type="entry name" value="Exportin-1/Importin-b-like"/>
</dbReference>
<dbReference type="Proteomes" id="UP000242188">
    <property type="component" value="Unassembled WGS sequence"/>
</dbReference>
<dbReference type="InterPro" id="IPR011989">
    <property type="entry name" value="ARM-like"/>
</dbReference>
<feature type="region of interest" description="Disordered" evidence="2">
    <location>
        <begin position="808"/>
        <end position="832"/>
    </location>
</feature>
<dbReference type="Pfam" id="PF19273">
    <property type="entry name" value="Exportin-5"/>
    <property type="match status" value="2"/>
</dbReference>
<dbReference type="InterPro" id="IPR001494">
    <property type="entry name" value="Importin-beta_N"/>
</dbReference>
<dbReference type="SMART" id="SM00913">
    <property type="entry name" value="IBN_N"/>
    <property type="match status" value="1"/>
</dbReference>
<comment type="similarity">
    <text evidence="1">Belongs to the exportin family.</text>
</comment>
<sequence>MDLSQVIPTLTAAVETIMNPTANPIDRLAAHKICEEFKETSPLCINCGLALSQRQNSSIVRHFGLQLLEHAIKFRWQVLSQDEKEVLKKNALEFIAHGTANILEEEHHIKDGVSRITVELIKREWPQNWPSLLKDLYDLCLMGPTQTELVLKTYLRLAEDVVVFQTIPAGRRRSVMQGLTANMGDLFQLFITLLQQHTVEMKEDTSEARLVSQWHCRVSQALLTTLAGYLDWINMDHIFSQNALLLQILCLLLSNSNLQLYAAECLLIIVSRKGKVEDRKPLLVLFSEDAMSIIWTTTLAAEQASHNEYYYLFLKRLCQVLTELGKQLCAMWGQLPKVEQPANFEKYLEALLVLTNYPSQMISCFTQSLWSSFLRHEIISADPILQSFIPRLFESSTKTLQKVGFPTQNNSPSCKYSRLDHDSDEEFTTFFSKYRAEIADTLKLAAVLQPKTAFTFAGLWLQGVLQKPIDTGEGSENGYCRLSSPSFIAWDAMTVCLESVMSRVLSAKPPPNQQEGICLLSSVLEFKTEDPLILSSLLSCISALFPFVNGAPDKLPMVLEKIFSAVTFNLPGQTKSTRSKAVKNVRQHACSILVKICKVYTDLLFPVFDKLYSHIQVISRDTEQLSQMEKCILIEALILISNKFHDFNKQSSFIEEVLKPVKDLWLSGEFKQAFWSAVKFMSYIGLDQAPVEPSSADTCGINRSHMVYCINTILAVLKRSRWPEDLQVASESGFVIGVMDDGTTALRNPATTHISVLLENLLALVKTMNSKWQPECLKLRHPAFDKSYDLSDTDRLAVLAIECQVGGNKPKKQTEDGKTEAEDENPESQEVLDDQLTRQLSREYVDLLVTICRSRPSNLENTAEDQIMDEEVTPPDNPSNQQQPKETCLSELGLLCMKNEEVYPSIVMYVFNSLSWNDSTMVLRATTVCWLAIKQLLTDSKLVPEAVNVFFCAVLFGLQAHGQHEAAQNDLLLLGAQMYDLLRPHFPNLANILLQVPNCSVEAVKAFDEKILQSSPQKQIPDKKKKDLFKKLVADIIGKSVGQQFKREAQYKNLPPIYTIRSKQPSVDEVEPHTMGLCDLFKPINGNLTAS</sequence>
<organism evidence="4 5">
    <name type="scientific">Mizuhopecten yessoensis</name>
    <name type="common">Japanese scallop</name>
    <name type="synonym">Patinopecten yessoensis</name>
    <dbReference type="NCBI Taxonomy" id="6573"/>
    <lineage>
        <taxon>Eukaryota</taxon>
        <taxon>Metazoa</taxon>
        <taxon>Spiralia</taxon>
        <taxon>Lophotrochozoa</taxon>
        <taxon>Mollusca</taxon>
        <taxon>Bivalvia</taxon>
        <taxon>Autobranchia</taxon>
        <taxon>Pteriomorphia</taxon>
        <taxon>Pectinida</taxon>
        <taxon>Pectinoidea</taxon>
        <taxon>Pectinidae</taxon>
        <taxon>Mizuhopecten</taxon>
    </lineage>
</organism>
<dbReference type="Pfam" id="PF08389">
    <property type="entry name" value="Xpo1"/>
    <property type="match status" value="1"/>
</dbReference>
<name>A0A210PM76_MIZYE</name>
<dbReference type="InterPro" id="IPR045478">
    <property type="entry name" value="Exportin-5_C"/>
</dbReference>
<dbReference type="AlphaFoldDB" id="A0A210PM76"/>
<dbReference type="OrthoDB" id="2215036at2759"/>
<dbReference type="InterPro" id="IPR016024">
    <property type="entry name" value="ARM-type_fold"/>
</dbReference>
<dbReference type="PANTHER" id="PTHR11223">
    <property type="entry name" value="EXPORTIN 1/5"/>
    <property type="match status" value="1"/>
</dbReference>
<feature type="compositionally biased region" description="Acidic residues" evidence="2">
    <location>
        <begin position="821"/>
        <end position="832"/>
    </location>
</feature>
<dbReference type="InterPro" id="IPR045065">
    <property type="entry name" value="XPO1/5"/>
</dbReference>
<keyword evidence="5" id="KW-1185">Reference proteome</keyword>
<dbReference type="GO" id="GO:0005634">
    <property type="term" value="C:nucleus"/>
    <property type="evidence" value="ECO:0007669"/>
    <property type="project" value="TreeGrafter"/>
</dbReference>
<evidence type="ECO:0000313" key="5">
    <source>
        <dbReference type="Proteomes" id="UP000242188"/>
    </source>
</evidence>
<dbReference type="GO" id="GO:0042565">
    <property type="term" value="C:RNA nuclear export complex"/>
    <property type="evidence" value="ECO:0007669"/>
    <property type="project" value="TreeGrafter"/>
</dbReference>
<comment type="caution">
    <text evidence="4">The sequence shown here is derived from an EMBL/GenBank/DDBJ whole genome shotgun (WGS) entry which is preliminary data.</text>
</comment>
<dbReference type="STRING" id="6573.A0A210PM76"/>
<protein>
    <submittedName>
        <fullName evidence="4">Exportin-5</fullName>
    </submittedName>
</protein>
<dbReference type="SUPFAM" id="SSF48371">
    <property type="entry name" value="ARM repeat"/>
    <property type="match status" value="1"/>
</dbReference>
<feature type="compositionally biased region" description="Acidic residues" evidence="2">
    <location>
        <begin position="862"/>
        <end position="873"/>
    </location>
</feature>
<dbReference type="GO" id="GO:0005049">
    <property type="term" value="F:nuclear export signal receptor activity"/>
    <property type="evidence" value="ECO:0007669"/>
    <property type="project" value="InterPro"/>
</dbReference>
<feature type="region of interest" description="Disordered" evidence="2">
    <location>
        <begin position="860"/>
        <end position="884"/>
    </location>
</feature>
<dbReference type="EMBL" id="NEDP02005586">
    <property type="protein sequence ID" value="OWF37610.1"/>
    <property type="molecule type" value="Genomic_DNA"/>
</dbReference>
<dbReference type="GO" id="GO:0006611">
    <property type="term" value="P:protein export from nucleus"/>
    <property type="evidence" value="ECO:0007669"/>
    <property type="project" value="InterPro"/>
</dbReference>
<dbReference type="GO" id="GO:0005737">
    <property type="term" value="C:cytoplasm"/>
    <property type="evidence" value="ECO:0007669"/>
    <property type="project" value="TreeGrafter"/>
</dbReference>
<evidence type="ECO:0000256" key="1">
    <source>
        <dbReference type="ARBA" id="ARBA00009466"/>
    </source>
</evidence>
<dbReference type="Pfam" id="PF03810">
    <property type="entry name" value="IBN_N"/>
    <property type="match status" value="1"/>
</dbReference>
<feature type="domain" description="Importin N-terminal" evidence="3">
    <location>
        <begin position="30"/>
        <end position="97"/>
    </location>
</feature>
<accession>A0A210PM76</accession>
<evidence type="ECO:0000313" key="4">
    <source>
        <dbReference type="EMBL" id="OWF37610.1"/>
    </source>
</evidence>
<dbReference type="GO" id="GO:0003723">
    <property type="term" value="F:RNA binding"/>
    <property type="evidence" value="ECO:0007669"/>
    <property type="project" value="TreeGrafter"/>
</dbReference>
<dbReference type="PANTHER" id="PTHR11223:SF3">
    <property type="entry name" value="EXPORTIN-5"/>
    <property type="match status" value="1"/>
</dbReference>